<dbReference type="EMBL" id="CP013655">
    <property type="protein sequence ID" value="ALS38240.1"/>
    <property type="molecule type" value="Genomic_DNA"/>
</dbReference>
<protein>
    <submittedName>
        <fullName evidence="6">RpiR family transcriptional regulator</fullName>
    </submittedName>
</protein>
<dbReference type="Gene3D" id="1.10.10.10">
    <property type="entry name" value="Winged helix-like DNA-binding domain superfamily/Winged helix DNA-binding domain"/>
    <property type="match status" value="1"/>
</dbReference>
<dbReference type="AlphaFoldDB" id="A0A0U2XDK8"/>
<dbReference type="GO" id="GO:1901135">
    <property type="term" value="P:carbohydrate derivative metabolic process"/>
    <property type="evidence" value="ECO:0007669"/>
    <property type="project" value="InterPro"/>
</dbReference>
<dbReference type="GO" id="GO:0003700">
    <property type="term" value="F:DNA-binding transcription factor activity"/>
    <property type="evidence" value="ECO:0007669"/>
    <property type="project" value="InterPro"/>
</dbReference>
<evidence type="ECO:0000313" key="6">
    <source>
        <dbReference type="EMBL" id="ALS38240.1"/>
    </source>
</evidence>
<dbReference type="PANTHER" id="PTHR30514:SF10">
    <property type="entry name" value="MURR_RPIR FAMILY TRANSCRIPTIONAL REGULATOR"/>
    <property type="match status" value="1"/>
</dbReference>
<dbReference type="Gene3D" id="3.40.50.10490">
    <property type="entry name" value="Glucose-6-phosphate isomerase like protein, domain 1"/>
    <property type="match status" value="1"/>
</dbReference>
<keyword evidence="1" id="KW-0805">Transcription regulation</keyword>
<evidence type="ECO:0000259" key="4">
    <source>
        <dbReference type="PROSITE" id="PS51071"/>
    </source>
</evidence>
<accession>A0A0U2XDK8</accession>
<name>A0A0U2XDK8_9ENTE</name>
<sequence>MQQNIILTIQDHFDHLPGSEQKVAEYILKNTSEVINLSAQELAKKAGSSPAAIIRFCRSIEVSGFTDLKLLLSANLGAVDTPMNTEVENGETTAAIKEKLQHRLIHIIERTNEHLDDQAIDEAVSKLETTEIIFVYGLGASSLVAQDIYQKFTRLGLSVFFTMDHHLFASAIGTNHLKGIFIGVSNSGSNQETNALADLAIEKGLTVIGLTANSDSALAQKSTILLLTPIGGEAPLRSAATVSLTAQLYVVDVLFFAYAAKNYEETLTQIKHSRGAVGIVKKELN</sequence>
<keyword evidence="2" id="KW-0238">DNA-binding</keyword>
<gene>
    <name evidence="6" type="ORF">ATZ35_14115</name>
</gene>
<evidence type="ECO:0000256" key="1">
    <source>
        <dbReference type="ARBA" id="ARBA00023015"/>
    </source>
</evidence>
<feature type="domain" description="SIS" evidence="5">
    <location>
        <begin position="123"/>
        <end position="264"/>
    </location>
</feature>
<dbReference type="KEGG" id="erx:ATZ35_14115"/>
<organism evidence="6 7">
    <name type="scientific">Enterococcus rotai</name>
    <dbReference type="NCBI Taxonomy" id="118060"/>
    <lineage>
        <taxon>Bacteria</taxon>
        <taxon>Bacillati</taxon>
        <taxon>Bacillota</taxon>
        <taxon>Bacilli</taxon>
        <taxon>Lactobacillales</taxon>
        <taxon>Enterococcaceae</taxon>
        <taxon>Enterococcus</taxon>
    </lineage>
</organism>
<dbReference type="InterPro" id="IPR001347">
    <property type="entry name" value="SIS_dom"/>
</dbReference>
<evidence type="ECO:0000256" key="2">
    <source>
        <dbReference type="ARBA" id="ARBA00023125"/>
    </source>
</evidence>
<dbReference type="PROSITE" id="PS51464">
    <property type="entry name" value="SIS"/>
    <property type="match status" value="1"/>
</dbReference>
<dbReference type="RefSeq" id="WP_208927816.1">
    <property type="nucleotide sequence ID" value="NZ_CP013655.1"/>
</dbReference>
<dbReference type="CDD" id="cd05013">
    <property type="entry name" value="SIS_RpiR"/>
    <property type="match status" value="1"/>
</dbReference>
<dbReference type="InterPro" id="IPR046348">
    <property type="entry name" value="SIS_dom_sf"/>
</dbReference>
<dbReference type="SUPFAM" id="SSF53697">
    <property type="entry name" value="SIS domain"/>
    <property type="match status" value="1"/>
</dbReference>
<dbReference type="InterPro" id="IPR047640">
    <property type="entry name" value="RpiR-like"/>
</dbReference>
<reference evidence="7" key="1">
    <citation type="submission" date="2015-12" db="EMBL/GenBank/DDBJ databases">
        <authorList>
            <person name="Lauer A."/>
            <person name="Humrighouse B."/>
            <person name="Loparev V."/>
            <person name="Shewmaker P.L."/>
            <person name="Whitney A.M."/>
            <person name="McLaughlin R.W."/>
        </authorList>
    </citation>
    <scope>NUCLEOTIDE SEQUENCE [LARGE SCALE GENOMIC DNA]</scope>
    <source>
        <strain evidence="7">LMG 26678</strain>
    </source>
</reference>
<evidence type="ECO:0000313" key="7">
    <source>
        <dbReference type="Proteomes" id="UP000067523"/>
    </source>
</evidence>
<dbReference type="Proteomes" id="UP000067523">
    <property type="component" value="Chromosome"/>
</dbReference>
<dbReference type="PANTHER" id="PTHR30514">
    <property type="entry name" value="GLUCOKINASE"/>
    <property type="match status" value="1"/>
</dbReference>
<evidence type="ECO:0000256" key="3">
    <source>
        <dbReference type="ARBA" id="ARBA00023163"/>
    </source>
</evidence>
<dbReference type="STRING" id="118060.ATZ35_14115"/>
<dbReference type="InterPro" id="IPR009057">
    <property type="entry name" value="Homeodomain-like_sf"/>
</dbReference>
<dbReference type="Pfam" id="PF01380">
    <property type="entry name" value="SIS"/>
    <property type="match status" value="1"/>
</dbReference>
<dbReference type="Pfam" id="PF01418">
    <property type="entry name" value="HTH_6"/>
    <property type="match status" value="1"/>
</dbReference>
<evidence type="ECO:0000259" key="5">
    <source>
        <dbReference type="PROSITE" id="PS51464"/>
    </source>
</evidence>
<proteinExistence type="predicted"/>
<dbReference type="PROSITE" id="PS51071">
    <property type="entry name" value="HTH_RPIR"/>
    <property type="match status" value="1"/>
</dbReference>
<dbReference type="GO" id="GO:0097367">
    <property type="term" value="F:carbohydrate derivative binding"/>
    <property type="evidence" value="ECO:0007669"/>
    <property type="project" value="InterPro"/>
</dbReference>
<dbReference type="InterPro" id="IPR035472">
    <property type="entry name" value="RpiR-like_SIS"/>
</dbReference>
<dbReference type="InterPro" id="IPR036388">
    <property type="entry name" value="WH-like_DNA-bd_sf"/>
</dbReference>
<feature type="domain" description="HTH rpiR-type" evidence="4">
    <location>
        <begin position="3"/>
        <end position="79"/>
    </location>
</feature>
<keyword evidence="3" id="KW-0804">Transcription</keyword>
<dbReference type="GO" id="GO:0003677">
    <property type="term" value="F:DNA binding"/>
    <property type="evidence" value="ECO:0007669"/>
    <property type="project" value="UniProtKB-KW"/>
</dbReference>
<keyword evidence="7" id="KW-1185">Reference proteome</keyword>
<dbReference type="InterPro" id="IPR000281">
    <property type="entry name" value="HTH_RpiR"/>
</dbReference>
<dbReference type="SUPFAM" id="SSF46689">
    <property type="entry name" value="Homeodomain-like"/>
    <property type="match status" value="1"/>
</dbReference>